<keyword evidence="5 6" id="KW-0472">Membrane</keyword>
<feature type="transmembrane region" description="Helical" evidence="6">
    <location>
        <begin position="247"/>
        <end position="270"/>
    </location>
</feature>
<gene>
    <name evidence="7" type="ORF">KI387_009863</name>
</gene>
<organism evidence="7 8">
    <name type="scientific">Taxus chinensis</name>
    <name type="common">Chinese yew</name>
    <name type="synonym">Taxus wallichiana var. chinensis</name>
    <dbReference type="NCBI Taxonomy" id="29808"/>
    <lineage>
        <taxon>Eukaryota</taxon>
        <taxon>Viridiplantae</taxon>
        <taxon>Streptophyta</taxon>
        <taxon>Embryophyta</taxon>
        <taxon>Tracheophyta</taxon>
        <taxon>Spermatophyta</taxon>
        <taxon>Pinopsida</taxon>
        <taxon>Pinidae</taxon>
        <taxon>Conifers II</taxon>
        <taxon>Cupressales</taxon>
        <taxon>Taxaceae</taxon>
        <taxon>Taxus</taxon>
    </lineage>
</organism>
<feature type="non-terminal residue" evidence="7">
    <location>
        <position position="1"/>
    </location>
</feature>
<feature type="transmembrane region" description="Helical" evidence="6">
    <location>
        <begin position="68"/>
        <end position="86"/>
    </location>
</feature>
<dbReference type="GO" id="GO:0042910">
    <property type="term" value="F:xenobiotic transmembrane transporter activity"/>
    <property type="evidence" value="ECO:0007669"/>
    <property type="project" value="InterPro"/>
</dbReference>
<dbReference type="Proteomes" id="UP000824469">
    <property type="component" value="Unassembled WGS sequence"/>
</dbReference>
<dbReference type="Pfam" id="PF01554">
    <property type="entry name" value="MatE"/>
    <property type="match status" value="2"/>
</dbReference>
<comment type="subcellular location">
    <subcellularLocation>
        <location evidence="1">Membrane</location>
        <topology evidence="1">Multi-pass membrane protein</topology>
    </subcellularLocation>
</comment>
<feature type="transmembrane region" description="Helical" evidence="6">
    <location>
        <begin position="129"/>
        <end position="148"/>
    </location>
</feature>
<proteinExistence type="inferred from homology"/>
<evidence type="ECO:0000256" key="4">
    <source>
        <dbReference type="ARBA" id="ARBA00022989"/>
    </source>
</evidence>
<comment type="similarity">
    <text evidence="2">Belongs to the multi antimicrobial extrusion (MATE) (TC 2.A.66.1) family.</text>
</comment>
<evidence type="ECO:0008006" key="9">
    <source>
        <dbReference type="Google" id="ProtNLM"/>
    </source>
</evidence>
<protein>
    <recommendedName>
        <fullName evidence="9">Protein DETOXIFICATION</fullName>
    </recommendedName>
</protein>
<sequence>WEWEVHWKHSAGRPMVQSNIICLGFMRREQPFALFCVSIPLAMVWAYMGYILTALGQDPLISSEAGKFARWMIPSLFAYAALQPLVKFLQSQSIVLPMMLSSAITLCFHVPICWVLLFKVGLGNKGAALANSISNWVNVALLLLYIKFSPACKRTWTSFSREALHDIKHFLKLAIPSAVMICLEYWSFDMHILLSGLLPNPKLEMSVLSICLNTLSLAYMIPFGLAAAVSTRVSNELGAGHSCAARLAVYVVVCMAIMESIMMGCFLFSIRNVWGYAYSNEQEVTDYVASMIPLLAASSIMDGIQGTLS</sequence>
<name>A0AA38FK27_TAXCH</name>
<dbReference type="GO" id="GO:0016020">
    <property type="term" value="C:membrane"/>
    <property type="evidence" value="ECO:0007669"/>
    <property type="project" value="UniProtKB-SubCell"/>
</dbReference>
<evidence type="ECO:0000313" key="8">
    <source>
        <dbReference type="Proteomes" id="UP000824469"/>
    </source>
</evidence>
<keyword evidence="4 6" id="KW-1133">Transmembrane helix</keyword>
<feature type="transmembrane region" description="Helical" evidence="6">
    <location>
        <begin position="32"/>
        <end position="56"/>
    </location>
</feature>
<feature type="non-terminal residue" evidence="7">
    <location>
        <position position="309"/>
    </location>
</feature>
<dbReference type="GO" id="GO:0015297">
    <property type="term" value="F:antiporter activity"/>
    <property type="evidence" value="ECO:0007669"/>
    <property type="project" value="InterPro"/>
</dbReference>
<reference evidence="7 8" key="1">
    <citation type="journal article" date="2021" name="Nat. Plants">
        <title>The Taxus genome provides insights into paclitaxel biosynthesis.</title>
        <authorList>
            <person name="Xiong X."/>
            <person name="Gou J."/>
            <person name="Liao Q."/>
            <person name="Li Y."/>
            <person name="Zhou Q."/>
            <person name="Bi G."/>
            <person name="Li C."/>
            <person name="Du R."/>
            <person name="Wang X."/>
            <person name="Sun T."/>
            <person name="Guo L."/>
            <person name="Liang H."/>
            <person name="Lu P."/>
            <person name="Wu Y."/>
            <person name="Zhang Z."/>
            <person name="Ro D.K."/>
            <person name="Shang Y."/>
            <person name="Huang S."/>
            <person name="Yan J."/>
        </authorList>
    </citation>
    <scope>NUCLEOTIDE SEQUENCE [LARGE SCALE GENOMIC DNA]</scope>
    <source>
        <strain evidence="7">Ta-2019</strain>
    </source>
</reference>
<dbReference type="InterPro" id="IPR045069">
    <property type="entry name" value="MATE_euk"/>
</dbReference>
<dbReference type="CDD" id="cd13132">
    <property type="entry name" value="MATE_eukaryotic"/>
    <property type="match status" value="1"/>
</dbReference>
<evidence type="ECO:0000256" key="5">
    <source>
        <dbReference type="ARBA" id="ARBA00023136"/>
    </source>
</evidence>
<keyword evidence="3 6" id="KW-0812">Transmembrane</keyword>
<feature type="transmembrane region" description="Helical" evidence="6">
    <location>
        <begin position="169"/>
        <end position="187"/>
    </location>
</feature>
<comment type="caution">
    <text evidence="7">The sequence shown here is derived from an EMBL/GenBank/DDBJ whole genome shotgun (WGS) entry which is preliminary data.</text>
</comment>
<feature type="transmembrane region" description="Helical" evidence="6">
    <location>
        <begin position="207"/>
        <end position="226"/>
    </location>
</feature>
<accession>A0AA38FK27</accession>
<dbReference type="PANTHER" id="PTHR11206">
    <property type="entry name" value="MULTIDRUG RESISTANCE PROTEIN"/>
    <property type="match status" value="1"/>
</dbReference>
<dbReference type="AlphaFoldDB" id="A0AA38FK27"/>
<evidence type="ECO:0000256" key="1">
    <source>
        <dbReference type="ARBA" id="ARBA00004141"/>
    </source>
</evidence>
<feature type="transmembrane region" description="Helical" evidence="6">
    <location>
        <begin position="98"/>
        <end position="117"/>
    </location>
</feature>
<evidence type="ECO:0000256" key="3">
    <source>
        <dbReference type="ARBA" id="ARBA00022692"/>
    </source>
</evidence>
<dbReference type="OMA" id="AISTWIN"/>
<evidence type="ECO:0000256" key="6">
    <source>
        <dbReference type="SAM" id="Phobius"/>
    </source>
</evidence>
<dbReference type="InterPro" id="IPR002528">
    <property type="entry name" value="MATE_fam"/>
</dbReference>
<dbReference type="EMBL" id="JAHRHJ020000008">
    <property type="protein sequence ID" value="KAH9305459.1"/>
    <property type="molecule type" value="Genomic_DNA"/>
</dbReference>
<dbReference type="NCBIfam" id="TIGR00797">
    <property type="entry name" value="matE"/>
    <property type="match status" value="1"/>
</dbReference>
<keyword evidence="8" id="KW-1185">Reference proteome</keyword>
<evidence type="ECO:0000313" key="7">
    <source>
        <dbReference type="EMBL" id="KAH9305459.1"/>
    </source>
</evidence>
<evidence type="ECO:0000256" key="2">
    <source>
        <dbReference type="ARBA" id="ARBA00010199"/>
    </source>
</evidence>
<dbReference type="GO" id="GO:1990961">
    <property type="term" value="P:xenobiotic detoxification by transmembrane export across the plasma membrane"/>
    <property type="evidence" value="ECO:0007669"/>
    <property type="project" value="InterPro"/>
</dbReference>